<reference evidence="2" key="1">
    <citation type="submission" date="2020-11" db="EMBL/GenBank/DDBJ databases">
        <title>Chlorella ohadii genome sequencing and assembly.</title>
        <authorList>
            <person name="Murik O."/>
            <person name="Treves H."/>
            <person name="Kedem I."/>
            <person name="Shotland Y."/>
            <person name="Kaplan A."/>
        </authorList>
    </citation>
    <scope>NUCLEOTIDE SEQUENCE</scope>
    <source>
        <strain evidence="2">1</strain>
    </source>
</reference>
<evidence type="ECO:0008006" key="4">
    <source>
        <dbReference type="Google" id="ProtNLM"/>
    </source>
</evidence>
<keyword evidence="3" id="KW-1185">Reference proteome</keyword>
<dbReference type="Proteomes" id="UP001205105">
    <property type="component" value="Unassembled WGS sequence"/>
</dbReference>
<organism evidence="2 3">
    <name type="scientific">Chlorella ohadii</name>
    <dbReference type="NCBI Taxonomy" id="2649997"/>
    <lineage>
        <taxon>Eukaryota</taxon>
        <taxon>Viridiplantae</taxon>
        <taxon>Chlorophyta</taxon>
        <taxon>core chlorophytes</taxon>
        <taxon>Trebouxiophyceae</taxon>
        <taxon>Chlorellales</taxon>
        <taxon>Chlorellaceae</taxon>
        <taxon>Chlorella clade</taxon>
        <taxon>Chlorella</taxon>
    </lineage>
</organism>
<dbReference type="AlphaFoldDB" id="A0AAD5DLZ9"/>
<name>A0AAD5DLZ9_9CHLO</name>
<sequence length="258" mass="27807">MARAVPGANPFGPLYMLASVLSIGLCIAILVIVNQYLWEYFYYYLSGSSSYYYNSWSTCYMQEPGSSGNLCYYSWAAAGVGLFFALWIFFMQLCSGRNRHIPVCEVVACLLGLCWWIAAATTATVYGKNADSWAADNIASTNSQNQQYAVQLQDKEGYRTSVWAMGWANVGIFALTTLLSLFDCCTARKNPPPVAEAYPQGAYVSSQPPPYQPAYQAPYYAAGPPPGAYAAPPGAYAAPPTGYPPAGAPAPAGYPPAN</sequence>
<evidence type="ECO:0000256" key="1">
    <source>
        <dbReference type="SAM" id="Phobius"/>
    </source>
</evidence>
<evidence type="ECO:0000313" key="3">
    <source>
        <dbReference type="Proteomes" id="UP001205105"/>
    </source>
</evidence>
<feature type="transmembrane region" description="Helical" evidence="1">
    <location>
        <begin position="162"/>
        <end position="182"/>
    </location>
</feature>
<comment type="caution">
    <text evidence="2">The sequence shown here is derived from an EMBL/GenBank/DDBJ whole genome shotgun (WGS) entry which is preliminary data.</text>
</comment>
<feature type="transmembrane region" description="Helical" evidence="1">
    <location>
        <begin position="72"/>
        <end position="91"/>
    </location>
</feature>
<keyword evidence="1" id="KW-0472">Membrane</keyword>
<dbReference type="EMBL" id="JADXDR010000120">
    <property type="protein sequence ID" value="KAI7838636.1"/>
    <property type="molecule type" value="Genomic_DNA"/>
</dbReference>
<protein>
    <recommendedName>
        <fullName evidence="4">MARVEL domain-containing protein</fullName>
    </recommendedName>
</protein>
<feature type="transmembrane region" description="Helical" evidence="1">
    <location>
        <begin position="12"/>
        <end position="38"/>
    </location>
</feature>
<accession>A0AAD5DLZ9</accession>
<proteinExistence type="predicted"/>
<keyword evidence="1" id="KW-1133">Transmembrane helix</keyword>
<keyword evidence="1" id="KW-0812">Transmembrane</keyword>
<gene>
    <name evidence="2" type="ORF">COHA_007563</name>
</gene>
<evidence type="ECO:0000313" key="2">
    <source>
        <dbReference type="EMBL" id="KAI7838636.1"/>
    </source>
</evidence>
<feature type="transmembrane region" description="Helical" evidence="1">
    <location>
        <begin position="103"/>
        <end position="126"/>
    </location>
</feature>